<protein>
    <submittedName>
        <fullName evidence="1">Uncharacterized protein</fullName>
    </submittedName>
</protein>
<name>A0A382XEG7_9ZZZZ</name>
<proteinExistence type="predicted"/>
<dbReference type="InterPro" id="IPR029063">
    <property type="entry name" value="SAM-dependent_MTases_sf"/>
</dbReference>
<accession>A0A382XEG7</accession>
<dbReference type="SUPFAM" id="SSF53335">
    <property type="entry name" value="S-adenosyl-L-methionine-dependent methyltransferases"/>
    <property type="match status" value="1"/>
</dbReference>
<dbReference type="Gene3D" id="3.40.50.150">
    <property type="entry name" value="Vaccinia Virus protein VP39"/>
    <property type="match status" value="1"/>
</dbReference>
<organism evidence="1">
    <name type="scientific">marine metagenome</name>
    <dbReference type="NCBI Taxonomy" id="408172"/>
    <lineage>
        <taxon>unclassified sequences</taxon>
        <taxon>metagenomes</taxon>
        <taxon>ecological metagenomes</taxon>
    </lineage>
</organism>
<reference evidence="1" key="1">
    <citation type="submission" date="2018-05" db="EMBL/GenBank/DDBJ databases">
        <authorList>
            <person name="Lanie J.A."/>
            <person name="Ng W.-L."/>
            <person name="Kazmierczak K.M."/>
            <person name="Andrzejewski T.M."/>
            <person name="Davidsen T.M."/>
            <person name="Wayne K.J."/>
            <person name="Tettelin H."/>
            <person name="Glass J.I."/>
            <person name="Rusch D."/>
            <person name="Podicherti R."/>
            <person name="Tsui H.-C.T."/>
            <person name="Winkler M.E."/>
        </authorList>
    </citation>
    <scope>NUCLEOTIDE SEQUENCE</scope>
</reference>
<dbReference type="EMBL" id="UINC01166977">
    <property type="protein sequence ID" value="SVD69220.1"/>
    <property type="molecule type" value="Genomic_DNA"/>
</dbReference>
<feature type="non-terminal residue" evidence="1">
    <location>
        <position position="171"/>
    </location>
</feature>
<sequence>MMSKLSIFLQILKNAIEKPQLLQELSEERSEIKEDKKFKTHEYSYDFDSVDDFFRSRFPDIRVKDFEIELEELDEYVNSFFKKLEFKKYPSKEKPYPVDYSINSDSRKFLYILCRIVKPKNIIETGVAYGLSSMYILKALEANQSGTLHSIDSVFRPWQNEDMIGTIIPED</sequence>
<gene>
    <name evidence="1" type="ORF">METZ01_LOCUS422074</name>
</gene>
<evidence type="ECO:0000313" key="1">
    <source>
        <dbReference type="EMBL" id="SVD69220.1"/>
    </source>
</evidence>
<dbReference type="AlphaFoldDB" id="A0A382XEG7"/>